<evidence type="ECO:0000256" key="2">
    <source>
        <dbReference type="SAM" id="MobiDB-lite"/>
    </source>
</evidence>
<feature type="compositionally biased region" description="Gly residues" evidence="2">
    <location>
        <begin position="58"/>
        <end position="71"/>
    </location>
</feature>
<proteinExistence type="inferred from homology"/>
<gene>
    <name evidence="3" type="ORF">LTRI10_LOCUS10927</name>
</gene>
<evidence type="ECO:0000256" key="1">
    <source>
        <dbReference type="ARBA" id="ARBA00008821"/>
    </source>
</evidence>
<evidence type="ECO:0000313" key="3">
    <source>
        <dbReference type="EMBL" id="CAL1367067.1"/>
    </source>
</evidence>
<comment type="similarity">
    <text evidence="1">Belongs to the nucleobase:cation symporter-2 (NCS2) (TC 2.A.40) family.</text>
</comment>
<dbReference type="PANTHER" id="PTHR11119">
    <property type="entry name" value="XANTHINE-URACIL / VITAMIN C PERMEASE FAMILY MEMBER"/>
    <property type="match status" value="1"/>
</dbReference>
<reference evidence="3 4" key="1">
    <citation type="submission" date="2024-04" db="EMBL/GenBank/DDBJ databases">
        <authorList>
            <person name="Fracassetti M."/>
        </authorList>
    </citation>
    <scope>NUCLEOTIDE SEQUENCE [LARGE SCALE GENOMIC DNA]</scope>
</reference>
<feature type="compositionally biased region" description="Basic and acidic residues" evidence="2">
    <location>
        <begin position="41"/>
        <end position="54"/>
    </location>
</feature>
<feature type="compositionally biased region" description="Basic and acidic residues" evidence="2">
    <location>
        <begin position="72"/>
        <end position="82"/>
    </location>
</feature>
<protein>
    <submittedName>
        <fullName evidence="3">Uncharacterized protein</fullName>
    </submittedName>
</protein>
<accession>A0AAV2D4B6</accession>
<dbReference type="Proteomes" id="UP001497516">
    <property type="component" value="Chromosome 2"/>
</dbReference>
<feature type="region of interest" description="Disordered" evidence="2">
    <location>
        <begin position="1"/>
        <end position="83"/>
    </location>
</feature>
<dbReference type="EMBL" id="OZ034815">
    <property type="protein sequence ID" value="CAL1367067.1"/>
    <property type="molecule type" value="Genomic_DNA"/>
</dbReference>
<dbReference type="AlphaFoldDB" id="A0AAV2D4B6"/>
<name>A0AAV2D4B6_9ROSI</name>
<keyword evidence="4" id="KW-1185">Reference proteome</keyword>
<organism evidence="3 4">
    <name type="scientific">Linum trigynum</name>
    <dbReference type="NCBI Taxonomy" id="586398"/>
    <lineage>
        <taxon>Eukaryota</taxon>
        <taxon>Viridiplantae</taxon>
        <taxon>Streptophyta</taxon>
        <taxon>Embryophyta</taxon>
        <taxon>Tracheophyta</taxon>
        <taxon>Spermatophyta</taxon>
        <taxon>Magnoliopsida</taxon>
        <taxon>eudicotyledons</taxon>
        <taxon>Gunneridae</taxon>
        <taxon>Pentapetalae</taxon>
        <taxon>rosids</taxon>
        <taxon>fabids</taxon>
        <taxon>Malpighiales</taxon>
        <taxon>Linaceae</taxon>
        <taxon>Linum</taxon>
    </lineage>
</organism>
<evidence type="ECO:0000313" key="4">
    <source>
        <dbReference type="Proteomes" id="UP001497516"/>
    </source>
</evidence>
<sequence length="174" mass="18802">MPSPISRPGWRRRQQQFRVPGRAVAVNGGTETVVPPSGNNNDKDQPVKKRRDSDGGAQPSGGHGGVNGHSEGGTRRAMRNDEVVEVLPQEDEGFPAKHSHMKYELRDTPGLVPIGLNGLQHYISMLGSLLLIPLVIVPAMGGTQEDTSMVVSTVLFISGVRTLFSLRLSDRGCR</sequence>